<reference evidence="2 3" key="1">
    <citation type="submission" date="2024-01" db="EMBL/GenBank/DDBJ databases">
        <title>The complete chloroplast genome sequence of Lithospermum erythrorhizon: insights into the phylogenetic relationship among Boraginaceae species and the maternal lineages of purple gromwells.</title>
        <authorList>
            <person name="Okada T."/>
            <person name="Watanabe K."/>
        </authorList>
    </citation>
    <scope>NUCLEOTIDE SEQUENCE [LARGE SCALE GENOMIC DNA]</scope>
</reference>
<protein>
    <submittedName>
        <fullName evidence="2">Uncharacterized protein</fullName>
    </submittedName>
</protein>
<feature type="region of interest" description="Disordered" evidence="1">
    <location>
        <begin position="780"/>
        <end position="840"/>
    </location>
</feature>
<evidence type="ECO:0000313" key="3">
    <source>
        <dbReference type="Proteomes" id="UP001454036"/>
    </source>
</evidence>
<organism evidence="2 3">
    <name type="scientific">Lithospermum erythrorhizon</name>
    <name type="common">Purple gromwell</name>
    <name type="synonym">Lithospermum officinale var. erythrorhizon</name>
    <dbReference type="NCBI Taxonomy" id="34254"/>
    <lineage>
        <taxon>Eukaryota</taxon>
        <taxon>Viridiplantae</taxon>
        <taxon>Streptophyta</taxon>
        <taxon>Embryophyta</taxon>
        <taxon>Tracheophyta</taxon>
        <taxon>Spermatophyta</taxon>
        <taxon>Magnoliopsida</taxon>
        <taxon>eudicotyledons</taxon>
        <taxon>Gunneridae</taxon>
        <taxon>Pentapetalae</taxon>
        <taxon>asterids</taxon>
        <taxon>lamiids</taxon>
        <taxon>Boraginales</taxon>
        <taxon>Boraginaceae</taxon>
        <taxon>Boraginoideae</taxon>
        <taxon>Lithospermeae</taxon>
        <taxon>Lithospermum</taxon>
    </lineage>
</organism>
<feature type="region of interest" description="Disordered" evidence="1">
    <location>
        <begin position="873"/>
        <end position="895"/>
    </location>
</feature>
<dbReference type="GO" id="GO:0030174">
    <property type="term" value="P:regulation of DNA-templated DNA replication initiation"/>
    <property type="evidence" value="ECO:0007669"/>
    <property type="project" value="TreeGrafter"/>
</dbReference>
<gene>
    <name evidence="2" type="ORF">LIER_16133</name>
</gene>
<dbReference type="GO" id="GO:0007095">
    <property type="term" value="P:mitotic G2 DNA damage checkpoint signaling"/>
    <property type="evidence" value="ECO:0007669"/>
    <property type="project" value="TreeGrafter"/>
</dbReference>
<dbReference type="Proteomes" id="UP001454036">
    <property type="component" value="Unassembled WGS sequence"/>
</dbReference>
<evidence type="ECO:0000256" key="1">
    <source>
        <dbReference type="SAM" id="MobiDB-lite"/>
    </source>
</evidence>
<dbReference type="EMBL" id="BAABME010003575">
    <property type="protein sequence ID" value="GAA0159328.1"/>
    <property type="molecule type" value="Genomic_DNA"/>
</dbReference>
<keyword evidence="3" id="KW-1185">Reference proteome</keyword>
<dbReference type="GO" id="GO:0010212">
    <property type="term" value="P:response to ionizing radiation"/>
    <property type="evidence" value="ECO:0007669"/>
    <property type="project" value="InterPro"/>
</dbReference>
<comment type="caution">
    <text evidence="2">The sequence shown here is derived from an EMBL/GenBank/DDBJ whole genome shotgun (WGS) entry which is preliminary data.</text>
</comment>
<feature type="compositionally biased region" description="Basic and acidic residues" evidence="1">
    <location>
        <begin position="789"/>
        <end position="803"/>
    </location>
</feature>
<dbReference type="InterPro" id="IPR026153">
    <property type="entry name" value="Treslin"/>
</dbReference>
<dbReference type="GO" id="GO:0005634">
    <property type="term" value="C:nucleus"/>
    <property type="evidence" value="ECO:0007669"/>
    <property type="project" value="InterPro"/>
</dbReference>
<dbReference type="GO" id="GO:0033314">
    <property type="term" value="P:mitotic DNA replication checkpoint signaling"/>
    <property type="evidence" value="ECO:0007669"/>
    <property type="project" value="InterPro"/>
</dbReference>
<evidence type="ECO:0000313" key="2">
    <source>
        <dbReference type="EMBL" id="GAA0159328.1"/>
    </source>
</evidence>
<dbReference type="GO" id="GO:0003682">
    <property type="term" value="F:chromatin binding"/>
    <property type="evidence" value="ECO:0007669"/>
    <property type="project" value="TreeGrafter"/>
</dbReference>
<sequence>MASYSYSETQRIVLVIDMQPVLESSSSSYTSSILAAAKRILNYPPLSKTLFSFKLFFSSLTPLRSSSLLDNPPSSLSFDLPNQTLLILSQTLHKLSSNLLNYPHSVSSPLVTHTLNALLQLLHDYSWETDLRFIKSDCFPSIPTNLVLLFSPIILSLSHLSHFMDLDLCSSSLDNSLLFFRKFTSLFTFLNDAFLCRDIHLTWVHVGFGDKDPDNWCEVELFGFFQKAIRSFNWGCCLCDAIVFGSALVPFHLIYPNIGVPLNIIYSFEKSSGQLSLEISDVNGIPLECKCCDLELLNLRSSGNIRSEGPLEVLVSRGFGNGMKLRVTSVFCYYDEGNDNESCPSECFLVREFSGESEKRRSKSSEEFIADKVLQVLSNEAGENGWGNGMPIWQILLSFLQNKGYWATISITNGKGDTSFATLKPFTVHWALLSIMSHGFVQDRDCDGAHQSRKSTINSIDCHNLGVIGSQIDTSTSRNKEPPDGKRRKSKKPQNRDLTWSSLCDAAFECSHFDLAEVYFSRQLNKSKKLKFLKCWMKQIGKCSHDNFSASQAFKSQQEKLEYHNFPEQLQMVEEALCVSSSKNSESFFSNLPCRIQHGIRSKMSLQMLAERLVKASIYWLCQTTETDENVAERKPGMGLLCKDMVYKELRRLLLKDPKEMKDLRRHTSDDPKHNPVTKNIVREYELQIFLRMEILRSDISESIKESTKHKLLKQICSLLEILQYLVEGGIHGHIKLFDYVERNIKSRYFHVLEDSVNEIYTQMDLLPFGDDDEAQVQLLNSEDSNQSCRDRQDRYEKPEMSKNHQSVSADDDSSQAPCVDENSKETGEEEHARKLSEARERRERSRRFVYLTSKGADLHRIWAPKQQKMARGNLETVHEKSKQSRKRVTDSVVCETPPCGTKRPFSQGSIIEEEGNKVKGNSCSVSKALFQDDI</sequence>
<dbReference type="PANTHER" id="PTHR21556:SF2">
    <property type="entry name" value="TRESLIN"/>
    <property type="match status" value="1"/>
</dbReference>
<feature type="region of interest" description="Disordered" evidence="1">
    <location>
        <begin position="473"/>
        <end position="494"/>
    </location>
</feature>
<dbReference type="GO" id="GO:0006260">
    <property type="term" value="P:DNA replication"/>
    <property type="evidence" value="ECO:0007669"/>
    <property type="project" value="InterPro"/>
</dbReference>
<accession>A0AAV3Q7X9</accession>
<dbReference type="PANTHER" id="PTHR21556">
    <property type="entry name" value="TRESLIN"/>
    <property type="match status" value="1"/>
</dbReference>
<dbReference type="AlphaFoldDB" id="A0AAV3Q7X9"/>
<proteinExistence type="predicted"/>
<name>A0AAV3Q7X9_LITER</name>
<feature type="compositionally biased region" description="Basic and acidic residues" evidence="1">
    <location>
        <begin position="822"/>
        <end position="840"/>
    </location>
</feature>